<keyword evidence="4" id="KW-1185">Reference proteome</keyword>
<reference evidence="3" key="1">
    <citation type="journal article" date="2014" name="Int. J. Syst. Evol. Microbiol.">
        <title>Complete genome sequence of Corynebacterium casei LMG S-19264T (=DSM 44701T), isolated from a smear-ripened cheese.</title>
        <authorList>
            <consortium name="US DOE Joint Genome Institute (JGI-PGF)"/>
            <person name="Walter F."/>
            <person name="Albersmeier A."/>
            <person name="Kalinowski J."/>
            <person name="Ruckert C."/>
        </authorList>
    </citation>
    <scope>NUCLEOTIDE SEQUENCE</scope>
    <source>
        <strain evidence="3">JCM 4369</strain>
    </source>
</reference>
<evidence type="ECO:0000313" key="3">
    <source>
        <dbReference type="EMBL" id="GGU84223.1"/>
    </source>
</evidence>
<feature type="region of interest" description="Disordered" evidence="1">
    <location>
        <begin position="155"/>
        <end position="224"/>
    </location>
</feature>
<dbReference type="PROSITE" id="PS51257">
    <property type="entry name" value="PROKAR_LIPOPROTEIN"/>
    <property type="match status" value="1"/>
</dbReference>
<comment type="caution">
    <text evidence="3">The sequence shown here is derived from an EMBL/GenBank/DDBJ whole genome shotgun (WGS) entry which is preliminary data.</text>
</comment>
<evidence type="ECO:0000313" key="4">
    <source>
        <dbReference type="Proteomes" id="UP000618795"/>
    </source>
</evidence>
<dbReference type="AlphaFoldDB" id="A0A918M9Y7"/>
<reference evidence="3" key="2">
    <citation type="submission" date="2020-09" db="EMBL/GenBank/DDBJ databases">
        <authorList>
            <person name="Sun Q."/>
            <person name="Ohkuma M."/>
        </authorList>
    </citation>
    <scope>NUCLEOTIDE SEQUENCE</scope>
    <source>
        <strain evidence="3">JCM 4369</strain>
    </source>
</reference>
<protein>
    <recommendedName>
        <fullName evidence="5">Lipoprotein</fullName>
    </recommendedName>
</protein>
<gene>
    <name evidence="3" type="ORF">GCM10010260_16460</name>
</gene>
<dbReference type="InterPro" id="IPR013783">
    <property type="entry name" value="Ig-like_fold"/>
</dbReference>
<organism evidence="3 4">
    <name type="scientific">Streptomyces filipinensis</name>
    <dbReference type="NCBI Taxonomy" id="66887"/>
    <lineage>
        <taxon>Bacteria</taxon>
        <taxon>Bacillati</taxon>
        <taxon>Actinomycetota</taxon>
        <taxon>Actinomycetes</taxon>
        <taxon>Kitasatosporales</taxon>
        <taxon>Streptomycetaceae</taxon>
        <taxon>Streptomyces</taxon>
    </lineage>
</organism>
<accession>A0A918M9Y7</accession>
<feature type="signal peptide" evidence="2">
    <location>
        <begin position="1"/>
        <end position="24"/>
    </location>
</feature>
<evidence type="ECO:0008006" key="5">
    <source>
        <dbReference type="Google" id="ProtNLM"/>
    </source>
</evidence>
<dbReference type="Proteomes" id="UP000618795">
    <property type="component" value="Unassembled WGS sequence"/>
</dbReference>
<evidence type="ECO:0000256" key="2">
    <source>
        <dbReference type="SAM" id="SignalP"/>
    </source>
</evidence>
<feature type="compositionally biased region" description="Low complexity" evidence="1">
    <location>
        <begin position="155"/>
        <end position="208"/>
    </location>
</feature>
<feature type="chain" id="PRO_5039387635" description="Lipoprotein" evidence="2">
    <location>
        <begin position="25"/>
        <end position="224"/>
    </location>
</feature>
<proteinExistence type="predicted"/>
<evidence type="ECO:0000256" key="1">
    <source>
        <dbReference type="SAM" id="MobiDB-lite"/>
    </source>
</evidence>
<keyword evidence="2" id="KW-0732">Signal</keyword>
<name>A0A918M9Y7_9ACTN</name>
<dbReference type="GO" id="GO:0005975">
    <property type="term" value="P:carbohydrate metabolic process"/>
    <property type="evidence" value="ECO:0007669"/>
    <property type="project" value="UniProtKB-ARBA"/>
</dbReference>
<dbReference type="Gene3D" id="2.60.40.10">
    <property type="entry name" value="Immunoglobulins"/>
    <property type="match status" value="1"/>
</dbReference>
<sequence>MMSTRTRGLAVAAVVAALAGMTGCKDTNGATPATPRTGAMATLARLFPGSDSSGKPRQIHMPSVGVGKTAAGKVELVNTTSRPITVNSVSATTDQGTATIAQDGCTHVEVPSGGHCEVELQHNGSQAGAYHGQLTAVISTGQTIVATFAGEALGSVTTTPVSPTTTTPTTTTPTPAPDATTTTPGPTDTVTTRSPTPLPDTTDTGTGSPTPPPTSTAPSSAGTT</sequence>
<dbReference type="EMBL" id="BMTD01000002">
    <property type="protein sequence ID" value="GGU84223.1"/>
    <property type="molecule type" value="Genomic_DNA"/>
</dbReference>